<dbReference type="InterPro" id="IPR019620">
    <property type="entry name" value="Metal-bd_prot_put"/>
</dbReference>
<evidence type="ECO:0000313" key="1">
    <source>
        <dbReference type="EMBL" id="SFC91057.1"/>
    </source>
</evidence>
<sequence>MSSIHGHQVLEMMIAADELYTTESLIAAIQQRFGQEARFHTCAKQGLTVAELVDFLASKGKFIPANSGFTTNISKICNH</sequence>
<gene>
    <name evidence="1" type="ORF">SAMN02745723_105191</name>
</gene>
<dbReference type="EMBL" id="FOLW01000005">
    <property type="protein sequence ID" value="SFC91057.1"/>
    <property type="molecule type" value="Genomic_DNA"/>
</dbReference>
<comment type="caution">
    <text evidence="1">The sequence shown here is derived from an EMBL/GenBank/DDBJ whole genome shotgun (WGS) entry which is preliminary data.</text>
</comment>
<name>A0AAJ5BHE4_9GAMM</name>
<protein>
    <submittedName>
        <fullName evidence="1">Probable metal-binding protein</fullName>
    </submittedName>
</protein>
<dbReference type="NCBIfam" id="TIGR03853">
    <property type="entry name" value="matur_matur"/>
    <property type="match status" value="1"/>
</dbReference>
<evidence type="ECO:0000313" key="2">
    <source>
        <dbReference type="Proteomes" id="UP000226420"/>
    </source>
</evidence>
<dbReference type="RefSeq" id="WP_074822761.1">
    <property type="nucleotide sequence ID" value="NZ_FOLW01000005.1"/>
</dbReference>
<reference evidence="1 2" key="1">
    <citation type="submission" date="2016-10" db="EMBL/GenBank/DDBJ databases">
        <authorList>
            <person name="Varghese N."/>
            <person name="Submissions S."/>
        </authorList>
    </citation>
    <scope>NUCLEOTIDE SEQUENCE [LARGE SCALE GENOMIC DNA]</scope>
    <source>
        <strain evidence="1 2">DSM 5563</strain>
    </source>
</reference>
<proteinExistence type="predicted"/>
<dbReference type="Proteomes" id="UP000226420">
    <property type="component" value="Unassembled WGS sequence"/>
</dbReference>
<organism evidence="1 2">
    <name type="scientific">Pragia fontium DSM 5563 = ATCC 49100</name>
    <dbReference type="NCBI Taxonomy" id="1122977"/>
    <lineage>
        <taxon>Bacteria</taxon>
        <taxon>Pseudomonadati</taxon>
        <taxon>Pseudomonadota</taxon>
        <taxon>Gammaproteobacteria</taxon>
        <taxon>Enterobacterales</taxon>
        <taxon>Budviciaceae</taxon>
        <taxon>Pragia</taxon>
    </lineage>
</organism>
<dbReference type="Pfam" id="PF10678">
    <property type="entry name" value="DUF2492"/>
    <property type="match status" value="1"/>
</dbReference>
<accession>A0AAJ5BHE4</accession>
<dbReference type="AlphaFoldDB" id="A0AAJ5BHE4"/>